<dbReference type="InterPro" id="IPR013196">
    <property type="entry name" value="HTH_11"/>
</dbReference>
<dbReference type="InterPro" id="IPR036390">
    <property type="entry name" value="WH_DNA-bd_sf"/>
</dbReference>
<dbReference type="Proteomes" id="UP000269374">
    <property type="component" value="Chromosome"/>
</dbReference>
<accession>A0A387BLS4</accession>
<dbReference type="Pfam" id="PF08279">
    <property type="entry name" value="HTH_11"/>
    <property type="match status" value="1"/>
</dbReference>
<dbReference type="InterPro" id="IPR036388">
    <property type="entry name" value="WH-like_DNA-bd_sf"/>
</dbReference>
<dbReference type="OrthoDB" id="9815009at2"/>
<protein>
    <submittedName>
        <fullName evidence="3">WYL domain-containing protein</fullName>
    </submittedName>
</protein>
<evidence type="ECO:0000259" key="2">
    <source>
        <dbReference type="Pfam" id="PF13280"/>
    </source>
</evidence>
<dbReference type="SUPFAM" id="SSF46785">
    <property type="entry name" value="Winged helix' DNA-binding domain"/>
    <property type="match status" value="1"/>
</dbReference>
<organism evidence="3 4">
    <name type="scientific">Lactococcus allomyrinae</name>
    <dbReference type="NCBI Taxonomy" id="2419773"/>
    <lineage>
        <taxon>Bacteria</taxon>
        <taxon>Bacillati</taxon>
        <taxon>Bacillota</taxon>
        <taxon>Bacilli</taxon>
        <taxon>Lactobacillales</taxon>
        <taxon>Streptococcaceae</taxon>
        <taxon>Lactococcus</taxon>
    </lineage>
</organism>
<dbReference type="KEGG" id="lact:D7I46_12610"/>
<dbReference type="RefSeq" id="WP_120773386.1">
    <property type="nucleotide sequence ID" value="NZ_CP032627.1"/>
</dbReference>
<dbReference type="AlphaFoldDB" id="A0A387BLS4"/>
<dbReference type="InterPro" id="IPR026881">
    <property type="entry name" value="WYL_dom"/>
</dbReference>
<name>A0A387BLS4_9LACT</name>
<evidence type="ECO:0000313" key="4">
    <source>
        <dbReference type="Proteomes" id="UP000269374"/>
    </source>
</evidence>
<feature type="domain" description="WYL" evidence="2">
    <location>
        <begin position="139"/>
        <end position="202"/>
    </location>
</feature>
<dbReference type="PROSITE" id="PS52050">
    <property type="entry name" value="WYL"/>
    <property type="match status" value="1"/>
</dbReference>
<dbReference type="Pfam" id="PF13280">
    <property type="entry name" value="WYL"/>
    <property type="match status" value="1"/>
</dbReference>
<sequence length="310" mass="37004">MKKAERLNQELIFLSNKHSFQLKDLMNEFHISKRTALRDVEELERIGLPLYTESGRYGGYRLLNQKLWIPVYFSDEEVEAIFFALNALKLLSSTPFERSYPHIRQKLLATLPKSQQENLERLLGVVHYYGVAPVKHPAYLSLILRAILEEKVLHMIYHQHGREIVDLQIYELFYRDGIWFCSAYEMNQGKWGTYRCDDMADCEWAEGFQTYSLAELKDFQEKYENNYHNIPFRCRLTEFGRELFLKHHYPNMFLEEREGISYLTGGYNVEELDYMTHYLCSYGQHLVIEFPENLKASYLEQLRKMQTLQQ</sequence>
<dbReference type="Gene3D" id="1.10.10.10">
    <property type="entry name" value="Winged helix-like DNA-binding domain superfamily/Winged helix DNA-binding domain"/>
    <property type="match status" value="1"/>
</dbReference>
<feature type="domain" description="Helix-turn-helix type 11" evidence="1">
    <location>
        <begin position="6"/>
        <end position="61"/>
    </location>
</feature>
<evidence type="ECO:0000313" key="3">
    <source>
        <dbReference type="EMBL" id="AYG02017.1"/>
    </source>
</evidence>
<keyword evidence="4" id="KW-1185">Reference proteome</keyword>
<reference evidence="3 4" key="1">
    <citation type="submission" date="2018-09" db="EMBL/GenBank/DDBJ databases">
        <title>Genome sequencing of strain 1JSPR-7.</title>
        <authorList>
            <person name="Heo J."/>
            <person name="Kim S.-J."/>
            <person name="Kwon S.-W."/>
        </authorList>
    </citation>
    <scope>NUCLEOTIDE SEQUENCE [LARGE SCALE GENOMIC DNA]</scope>
    <source>
        <strain evidence="3 4">1JSPR-7</strain>
    </source>
</reference>
<dbReference type="PANTHER" id="PTHR34580:SF9">
    <property type="entry name" value="SLL5097 PROTEIN"/>
    <property type="match status" value="1"/>
</dbReference>
<evidence type="ECO:0000259" key="1">
    <source>
        <dbReference type="Pfam" id="PF08279"/>
    </source>
</evidence>
<dbReference type="InterPro" id="IPR051534">
    <property type="entry name" value="CBASS_pafABC_assoc_protein"/>
</dbReference>
<dbReference type="EMBL" id="CP032627">
    <property type="protein sequence ID" value="AYG02017.1"/>
    <property type="molecule type" value="Genomic_DNA"/>
</dbReference>
<gene>
    <name evidence="3" type="ORF">D7I46_12610</name>
</gene>
<dbReference type="PANTHER" id="PTHR34580">
    <property type="match status" value="1"/>
</dbReference>
<proteinExistence type="predicted"/>